<keyword evidence="8 10" id="KW-0472">Membrane</keyword>
<dbReference type="PANTHER" id="PTHR30012">
    <property type="entry name" value="GENERAL SECRETION PATHWAY PROTEIN"/>
    <property type="match status" value="1"/>
</dbReference>
<dbReference type="InterPro" id="IPR018076">
    <property type="entry name" value="T2SS_GspF_dom"/>
</dbReference>
<dbReference type="PANTHER" id="PTHR30012:SF7">
    <property type="entry name" value="PROTEIN TRANSPORT PROTEIN HOFC HOMOLOG"/>
    <property type="match status" value="1"/>
</dbReference>
<evidence type="ECO:0000256" key="7">
    <source>
        <dbReference type="ARBA" id="ARBA00022989"/>
    </source>
</evidence>
<feature type="domain" description="Type II secretion system protein GspF" evidence="11">
    <location>
        <begin position="72"/>
        <end position="192"/>
    </location>
</feature>
<evidence type="ECO:0000256" key="10">
    <source>
        <dbReference type="SAM" id="Phobius"/>
    </source>
</evidence>
<dbReference type="GO" id="GO:0005886">
    <property type="term" value="C:plasma membrane"/>
    <property type="evidence" value="ECO:0007669"/>
    <property type="project" value="UniProtKB-SubCell"/>
</dbReference>
<keyword evidence="6 9" id="KW-0812">Transmembrane</keyword>
<evidence type="ECO:0000256" key="3">
    <source>
        <dbReference type="ARBA" id="ARBA00022448"/>
    </source>
</evidence>
<dbReference type="RefSeq" id="WP_194448158.1">
    <property type="nucleotide sequence ID" value="NZ_CP063849.1"/>
</dbReference>
<sequence length="403" mass="43862">MPEFALKYADARGEIKQQVMEAGSEQEIRDKLAQQGYLVYSVKPRSALGGLSAGLRGRSKKLDVEKFLIFNQQFVTLFRAGLPILKCLDLLGDRLTDPKLSPIVRDIRDDVKKGSMLSDAFKRQEVFPAIYTTSIMAGEKSGALGEVLERYVNYQRLALAVRKKIILSLLYPSILITLVILLVIFLITFVVPRFASLYATTNAQLPGPTRFLMAVGSAAENYIVVAAIGVVGAIVGLRFYLRTEQGKAASDKVKMRTPILGEIWSKYQVAQLARLLSTLLTGGIPLVQGMETAAQSVGSPLLRRALAKAQKMVKEGQPLSGALASTGIVPPLAIDMIEVGESTGALPAMLNSVAEFYEDDVNTRMQASLSLIEPAIMIFMGCFVAFVLVSLYLPIFSLADSFG</sequence>
<evidence type="ECO:0000259" key="11">
    <source>
        <dbReference type="Pfam" id="PF00482"/>
    </source>
</evidence>
<dbReference type="InterPro" id="IPR001992">
    <property type="entry name" value="T2SS_GspF/T4SS_PilC_CS"/>
</dbReference>
<dbReference type="Proteomes" id="UP000593892">
    <property type="component" value="Chromosome"/>
</dbReference>
<keyword evidence="3 9" id="KW-0813">Transport</keyword>
<feature type="domain" description="Type II secretion system protein GspF" evidence="11">
    <location>
        <begin position="273"/>
        <end position="394"/>
    </location>
</feature>
<evidence type="ECO:0000256" key="6">
    <source>
        <dbReference type="ARBA" id="ARBA00022692"/>
    </source>
</evidence>
<keyword evidence="4" id="KW-1003">Cell membrane</keyword>
<evidence type="ECO:0000256" key="4">
    <source>
        <dbReference type="ARBA" id="ARBA00022475"/>
    </source>
</evidence>
<keyword evidence="5" id="KW-0997">Cell inner membrane</keyword>
<evidence type="ECO:0000256" key="2">
    <source>
        <dbReference type="ARBA" id="ARBA00005745"/>
    </source>
</evidence>
<dbReference type="Pfam" id="PF00482">
    <property type="entry name" value="T2SSF"/>
    <property type="match status" value="2"/>
</dbReference>
<comment type="subcellular location">
    <subcellularLocation>
        <location evidence="1">Cell inner membrane</location>
        <topology evidence="1">Multi-pass membrane protein</topology>
    </subcellularLocation>
    <subcellularLocation>
        <location evidence="9">Cell membrane</location>
        <topology evidence="9">Multi-pass membrane protein</topology>
    </subcellularLocation>
</comment>
<feature type="transmembrane region" description="Helical" evidence="10">
    <location>
        <begin position="165"/>
        <end position="191"/>
    </location>
</feature>
<dbReference type="InterPro" id="IPR003004">
    <property type="entry name" value="GspF/PilC"/>
</dbReference>
<protein>
    <submittedName>
        <fullName evidence="12">Type II secretion system F family protein</fullName>
    </submittedName>
</protein>
<gene>
    <name evidence="12" type="ORF">IRI77_27350</name>
</gene>
<feature type="transmembrane region" description="Helical" evidence="10">
    <location>
        <begin position="374"/>
        <end position="395"/>
    </location>
</feature>
<keyword evidence="13" id="KW-1185">Reference proteome</keyword>
<organism evidence="12 13">
    <name type="scientific">Paludibaculum fermentans</name>
    <dbReference type="NCBI Taxonomy" id="1473598"/>
    <lineage>
        <taxon>Bacteria</taxon>
        <taxon>Pseudomonadati</taxon>
        <taxon>Acidobacteriota</taxon>
        <taxon>Terriglobia</taxon>
        <taxon>Bryobacterales</taxon>
        <taxon>Bryobacteraceae</taxon>
        <taxon>Paludibaculum</taxon>
    </lineage>
</organism>
<dbReference type="InterPro" id="IPR042094">
    <property type="entry name" value="T2SS_GspF_sf"/>
</dbReference>
<evidence type="ECO:0000256" key="5">
    <source>
        <dbReference type="ARBA" id="ARBA00022519"/>
    </source>
</evidence>
<dbReference type="EMBL" id="CP063849">
    <property type="protein sequence ID" value="QOY86489.1"/>
    <property type="molecule type" value="Genomic_DNA"/>
</dbReference>
<evidence type="ECO:0000313" key="12">
    <source>
        <dbReference type="EMBL" id="QOY86489.1"/>
    </source>
</evidence>
<evidence type="ECO:0000313" key="13">
    <source>
        <dbReference type="Proteomes" id="UP000593892"/>
    </source>
</evidence>
<accession>A0A7S7NNR3</accession>
<dbReference type="KEGG" id="pfer:IRI77_27350"/>
<reference evidence="12 13" key="1">
    <citation type="submission" date="2020-10" db="EMBL/GenBank/DDBJ databases">
        <title>Complete genome sequence of Paludibaculum fermentans P105T, a facultatively anaerobic acidobacterium capable of dissimilatory Fe(III) reduction.</title>
        <authorList>
            <person name="Dedysh S.N."/>
            <person name="Beletsky A.V."/>
            <person name="Kulichevskaya I.S."/>
            <person name="Mardanov A.V."/>
            <person name="Ravin N.V."/>
        </authorList>
    </citation>
    <scope>NUCLEOTIDE SEQUENCE [LARGE SCALE GENOMIC DNA]</scope>
    <source>
        <strain evidence="12 13">P105</strain>
    </source>
</reference>
<keyword evidence="7 10" id="KW-1133">Transmembrane helix</keyword>
<dbReference type="AlphaFoldDB" id="A0A7S7NNR3"/>
<dbReference type="Gene3D" id="1.20.81.30">
    <property type="entry name" value="Type II secretion system (T2SS), domain F"/>
    <property type="match status" value="2"/>
</dbReference>
<comment type="similarity">
    <text evidence="2 9">Belongs to the GSP F family.</text>
</comment>
<dbReference type="PRINTS" id="PR00812">
    <property type="entry name" value="BCTERIALGSPF"/>
</dbReference>
<evidence type="ECO:0000256" key="8">
    <source>
        <dbReference type="ARBA" id="ARBA00023136"/>
    </source>
</evidence>
<evidence type="ECO:0000256" key="1">
    <source>
        <dbReference type="ARBA" id="ARBA00004429"/>
    </source>
</evidence>
<dbReference type="PROSITE" id="PS00874">
    <property type="entry name" value="T2SP_F"/>
    <property type="match status" value="1"/>
</dbReference>
<proteinExistence type="inferred from homology"/>
<dbReference type="FunFam" id="1.20.81.30:FF:000001">
    <property type="entry name" value="Type II secretion system protein F"/>
    <property type="match status" value="2"/>
</dbReference>
<feature type="transmembrane region" description="Helical" evidence="10">
    <location>
        <begin position="222"/>
        <end position="241"/>
    </location>
</feature>
<name>A0A7S7NNR3_PALFE</name>
<evidence type="ECO:0000256" key="9">
    <source>
        <dbReference type="RuleBase" id="RU003923"/>
    </source>
</evidence>
<dbReference type="GO" id="GO:0015628">
    <property type="term" value="P:protein secretion by the type II secretion system"/>
    <property type="evidence" value="ECO:0007669"/>
    <property type="project" value="TreeGrafter"/>
</dbReference>